<keyword evidence="3" id="KW-1185">Reference proteome</keyword>
<dbReference type="EMBL" id="JBHSYM010000009">
    <property type="protein sequence ID" value="MFC7011236.1"/>
    <property type="molecule type" value="Genomic_DNA"/>
</dbReference>
<reference evidence="3" key="1">
    <citation type="journal article" date="2019" name="Int. J. Syst. Evol. Microbiol.">
        <title>The Global Catalogue of Microorganisms (GCM) 10K type strain sequencing project: providing services to taxonomists for standard genome sequencing and annotation.</title>
        <authorList>
            <consortium name="The Broad Institute Genomics Platform"/>
            <consortium name="The Broad Institute Genome Sequencing Center for Infectious Disease"/>
            <person name="Wu L."/>
            <person name="Ma J."/>
        </authorList>
    </citation>
    <scope>NUCLEOTIDE SEQUENCE [LARGE SCALE GENOMIC DNA]</scope>
    <source>
        <strain evidence="3">JCM 4855</strain>
    </source>
</reference>
<name>A0ABW2DXD8_9ACTN</name>
<feature type="region of interest" description="Disordered" evidence="1">
    <location>
        <begin position="85"/>
        <end position="106"/>
    </location>
</feature>
<evidence type="ECO:0000313" key="2">
    <source>
        <dbReference type="EMBL" id="MFC7011236.1"/>
    </source>
</evidence>
<evidence type="ECO:0000313" key="3">
    <source>
        <dbReference type="Proteomes" id="UP001596409"/>
    </source>
</evidence>
<accession>A0ABW2DXD8</accession>
<organism evidence="2 3">
    <name type="scientific">Streptomyces viridiviolaceus</name>
    <dbReference type="NCBI Taxonomy" id="68282"/>
    <lineage>
        <taxon>Bacteria</taxon>
        <taxon>Bacillati</taxon>
        <taxon>Actinomycetota</taxon>
        <taxon>Actinomycetes</taxon>
        <taxon>Kitasatosporales</taxon>
        <taxon>Streptomycetaceae</taxon>
        <taxon>Streptomyces</taxon>
    </lineage>
</organism>
<dbReference type="Proteomes" id="UP001596409">
    <property type="component" value="Unassembled WGS sequence"/>
</dbReference>
<gene>
    <name evidence="2" type="ORF">ACFQMH_05815</name>
</gene>
<dbReference type="RefSeq" id="WP_189880735.1">
    <property type="nucleotide sequence ID" value="NZ_BMWA01000049.1"/>
</dbReference>
<evidence type="ECO:0000256" key="1">
    <source>
        <dbReference type="SAM" id="MobiDB-lite"/>
    </source>
</evidence>
<proteinExistence type="predicted"/>
<comment type="caution">
    <text evidence="2">The sequence shown here is derived from an EMBL/GenBank/DDBJ whole genome shotgun (WGS) entry which is preliminary data.</text>
</comment>
<protein>
    <submittedName>
        <fullName evidence="2">Uncharacterized protein</fullName>
    </submittedName>
</protein>
<sequence length="106" mass="11797">MVSSPQQRPFCVVGRWSGADIEVWAVQEALRDDGERSEMREEYCLEAEEAFGSVEVVCAASAGEAEMNARVEAVQTAARIRRDLTSIGRKASPRNRRSGMGSTYYY</sequence>